<dbReference type="InterPro" id="IPR052514">
    <property type="entry name" value="SAM-dependent_MTase"/>
</dbReference>
<gene>
    <name evidence="2" type="ORF">RI196_02840</name>
</gene>
<dbReference type="GO" id="GO:0032259">
    <property type="term" value="P:methylation"/>
    <property type="evidence" value="ECO:0007669"/>
    <property type="project" value="UniProtKB-KW"/>
</dbReference>
<dbReference type="InterPro" id="IPR029063">
    <property type="entry name" value="SAM-dependent_MTases_sf"/>
</dbReference>
<dbReference type="GeneID" id="301124878"/>
<dbReference type="Pfam" id="PF05050">
    <property type="entry name" value="Methyltransf_21"/>
    <property type="match status" value="1"/>
</dbReference>
<dbReference type="Gene3D" id="3.40.50.720">
    <property type="entry name" value="NAD(P)-binding Rossmann-like Domain"/>
    <property type="match status" value="1"/>
</dbReference>
<dbReference type="Proteomes" id="UP001303701">
    <property type="component" value="Chromosome"/>
</dbReference>
<keyword evidence="2" id="KW-0808">Transferase</keyword>
<keyword evidence="3" id="KW-1185">Reference proteome</keyword>
<keyword evidence="2" id="KW-0489">Methyltransferase</keyword>
<protein>
    <submittedName>
        <fullName evidence="2">FkbM family methyltransferase</fullName>
        <ecNumber evidence="2">2.1.1.-</ecNumber>
    </submittedName>
</protein>
<dbReference type="RefSeq" id="WP_311066856.1">
    <property type="nucleotide sequence ID" value="NZ_CP134501.1"/>
</dbReference>
<evidence type="ECO:0000313" key="2">
    <source>
        <dbReference type="EMBL" id="WNF33642.1"/>
    </source>
</evidence>
<organism evidence="2 3">
    <name type="scientific">Aeribacillus composti</name>
    <dbReference type="NCBI Taxonomy" id="1868734"/>
    <lineage>
        <taxon>Bacteria</taxon>
        <taxon>Bacillati</taxon>
        <taxon>Bacillota</taxon>
        <taxon>Bacilli</taxon>
        <taxon>Bacillales</taxon>
        <taxon>Bacillaceae</taxon>
        <taxon>Aeribacillus</taxon>
    </lineage>
</organism>
<dbReference type="EMBL" id="CP134501">
    <property type="protein sequence ID" value="WNF33642.1"/>
    <property type="molecule type" value="Genomic_DNA"/>
</dbReference>
<dbReference type="PANTHER" id="PTHR34203:SF15">
    <property type="entry name" value="SLL1173 PROTEIN"/>
    <property type="match status" value="1"/>
</dbReference>
<proteinExistence type="predicted"/>
<accession>A0ABY9WBX1</accession>
<dbReference type="Gene3D" id="3.40.50.150">
    <property type="entry name" value="Vaccinia Virus protein VP39"/>
    <property type="match status" value="1"/>
</dbReference>
<name>A0ABY9WBX1_9BACI</name>
<dbReference type="InterPro" id="IPR006342">
    <property type="entry name" value="FkbM_mtfrase"/>
</dbReference>
<dbReference type="GO" id="GO:0008168">
    <property type="term" value="F:methyltransferase activity"/>
    <property type="evidence" value="ECO:0007669"/>
    <property type="project" value="UniProtKB-KW"/>
</dbReference>
<sequence length="390" mass="45491">MIERYKIQKRILNLFEQLDFGDKVMIWGAGEHTIALLNFLNEKNISFHYIQGIISSYQEHQQIMGVKVYSIQEARNLLDYIKYIIVSSYSFQEEILHELEKLGLRSKAFVLYNMDDFDPLFYWKVRQRYYYNYEDIPAGPVVHNVKFDDIEFKMKLNLREFIQNTIYNYGYYEKNETQFLLRKVQAGQTVVDLGANVGYYTLILAQRVGINGMVHSFEPDRKNFRQLIENIHLNRLSNVVANQLAVSNNNGYVTLYSNSDEHGGMKSFMQQFEHVYAQEKVETIRLDDYIKQNKIDKVDFIKSDIEGAEMLAFQGAENLLSSSNAPDIMLEINPIGLSKLGFSDIELQKLLIDYGYKIYLIEDGGTLKYIPSEISVQKSTNVFATKRNIF</sequence>
<reference evidence="2 3" key="1">
    <citation type="submission" date="2023-09" db="EMBL/GenBank/DDBJ databases">
        <title>Different Types of Thermotolerant Ring-Cleaving Dioxygenases derived from Aeribacillus composti HB-1 applied for multiple aromatic hydrocarbons removal.</title>
        <authorList>
            <person name="Cao L."/>
            <person name="Li M."/>
            <person name="Ma T."/>
        </authorList>
    </citation>
    <scope>NUCLEOTIDE SEQUENCE [LARGE SCALE GENOMIC DNA]</scope>
    <source>
        <strain evidence="2 3">HB-1</strain>
    </source>
</reference>
<evidence type="ECO:0000313" key="3">
    <source>
        <dbReference type="Proteomes" id="UP001303701"/>
    </source>
</evidence>
<dbReference type="NCBIfam" id="TIGR01444">
    <property type="entry name" value="fkbM_fam"/>
    <property type="match status" value="1"/>
</dbReference>
<feature type="domain" description="Methyltransferase FkbM" evidence="1">
    <location>
        <begin position="192"/>
        <end position="358"/>
    </location>
</feature>
<dbReference type="PANTHER" id="PTHR34203">
    <property type="entry name" value="METHYLTRANSFERASE, FKBM FAMILY PROTEIN"/>
    <property type="match status" value="1"/>
</dbReference>
<dbReference type="SUPFAM" id="SSF53335">
    <property type="entry name" value="S-adenosyl-L-methionine-dependent methyltransferases"/>
    <property type="match status" value="1"/>
</dbReference>
<dbReference type="EC" id="2.1.1.-" evidence="2"/>
<evidence type="ECO:0000259" key="1">
    <source>
        <dbReference type="Pfam" id="PF05050"/>
    </source>
</evidence>